<evidence type="ECO:0000256" key="7">
    <source>
        <dbReference type="ARBA" id="ARBA00047960"/>
    </source>
</evidence>
<dbReference type="PROSITE" id="PS50404">
    <property type="entry name" value="GST_NTER"/>
    <property type="match status" value="1"/>
</dbReference>
<dbReference type="Pfam" id="PF14949">
    <property type="entry name" value="ARF7EP_C"/>
    <property type="match status" value="1"/>
</dbReference>
<comment type="similarity">
    <text evidence="1">Belongs to the GST superfamily. Theta family.</text>
</comment>
<dbReference type="AlphaFoldDB" id="A0A1J1J4L3"/>
<evidence type="ECO:0000256" key="3">
    <source>
        <dbReference type="ARBA" id="ARBA00012452"/>
    </source>
</evidence>
<dbReference type="EC" id="2.5.1.18" evidence="3"/>
<dbReference type="Proteomes" id="UP000183832">
    <property type="component" value="Unassembled WGS sequence"/>
</dbReference>
<proteinExistence type="inferred from homology"/>
<feature type="compositionally biased region" description="Acidic residues" evidence="8">
    <location>
        <begin position="496"/>
        <end position="514"/>
    </location>
</feature>
<accession>A0A1J1J4L3</accession>
<dbReference type="InterPro" id="IPR006600">
    <property type="entry name" value="HTH_CenpB_DNA-bd_dom"/>
</dbReference>
<dbReference type="SFLD" id="SFLDS00019">
    <property type="entry name" value="Glutathione_Transferase_(cytos"/>
    <property type="match status" value="1"/>
</dbReference>
<reference evidence="12 13" key="1">
    <citation type="submission" date="2015-04" db="EMBL/GenBank/DDBJ databases">
        <authorList>
            <person name="Syromyatnikov M.Y."/>
            <person name="Popov V.N."/>
        </authorList>
    </citation>
    <scope>NUCLEOTIDE SEQUENCE [LARGE SCALE GENOMIC DNA]</scope>
</reference>
<dbReference type="SUPFAM" id="SSF52833">
    <property type="entry name" value="Thioredoxin-like"/>
    <property type="match status" value="1"/>
</dbReference>
<dbReference type="GO" id="GO:0006749">
    <property type="term" value="P:glutathione metabolic process"/>
    <property type="evidence" value="ECO:0007669"/>
    <property type="project" value="TreeGrafter"/>
</dbReference>
<dbReference type="EMBL" id="CVRI01000067">
    <property type="protein sequence ID" value="CRL06414.1"/>
    <property type="molecule type" value="Genomic_DNA"/>
</dbReference>
<evidence type="ECO:0000256" key="1">
    <source>
        <dbReference type="ARBA" id="ARBA00009899"/>
    </source>
</evidence>
<dbReference type="STRING" id="568069.A0A1J1J4L3"/>
<evidence type="ECO:0000256" key="5">
    <source>
        <dbReference type="ARBA" id="ARBA00023125"/>
    </source>
</evidence>
<dbReference type="InterPro" id="IPR029264">
    <property type="entry name" value="ARF7EP_C"/>
</dbReference>
<keyword evidence="5" id="KW-0238">DNA-binding</keyword>
<dbReference type="Pfam" id="PF03221">
    <property type="entry name" value="HTH_Tnp_Tc5"/>
    <property type="match status" value="1"/>
</dbReference>
<dbReference type="Pfam" id="PF02798">
    <property type="entry name" value="GST_N"/>
    <property type="match status" value="1"/>
</dbReference>
<dbReference type="Pfam" id="PF00043">
    <property type="entry name" value="GST_C"/>
    <property type="match status" value="1"/>
</dbReference>
<dbReference type="FunFam" id="1.20.1050.10:FF:000007">
    <property type="entry name" value="Glutathione S-transferase 1-1"/>
    <property type="match status" value="1"/>
</dbReference>
<evidence type="ECO:0000256" key="6">
    <source>
        <dbReference type="ARBA" id="ARBA00041523"/>
    </source>
</evidence>
<dbReference type="FunFam" id="3.40.30.10:FF:000295">
    <property type="entry name" value="Glutathione S-transferase unclassified 1"/>
    <property type="match status" value="1"/>
</dbReference>
<dbReference type="GO" id="GO:0003677">
    <property type="term" value="F:DNA binding"/>
    <property type="evidence" value="ECO:0007669"/>
    <property type="project" value="UniProtKB-KW"/>
</dbReference>
<feature type="region of interest" description="Disordered" evidence="8">
    <location>
        <begin position="267"/>
        <end position="304"/>
    </location>
</feature>
<dbReference type="PANTHER" id="PTHR43969">
    <property type="entry name" value="GLUTATHIONE S TRANSFERASE D10, ISOFORM A-RELATED"/>
    <property type="match status" value="1"/>
</dbReference>
<dbReference type="InterPro" id="IPR004046">
    <property type="entry name" value="GST_C"/>
</dbReference>
<evidence type="ECO:0000259" key="9">
    <source>
        <dbReference type="PROSITE" id="PS50404"/>
    </source>
</evidence>
<comment type="subunit">
    <text evidence="2">Homodimer.</text>
</comment>
<dbReference type="InterPro" id="IPR040079">
    <property type="entry name" value="Glutathione_S-Trfase"/>
</dbReference>
<keyword evidence="13" id="KW-1185">Reference proteome</keyword>
<organism evidence="12 13">
    <name type="scientific">Clunio marinus</name>
    <dbReference type="NCBI Taxonomy" id="568069"/>
    <lineage>
        <taxon>Eukaryota</taxon>
        <taxon>Metazoa</taxon>
        <taxon>Ecdysozoa</taxon>
        <taxon>Arthropoda</taxon>
        <taxon>Hexapoda</taxon>
        <taxon>Insecta</taxon>
        <taxon>Pterygota</taxon>
        <taxon>Neoptera</taxon>
        <taxon>Endopterygota</taxon>
        <taxon>Diptera</taxon>
        <taxon>Nematocera</taxon>
        <taxon>Chironomoidea</taxon>
        <taxon>Chironomidae</taxon>
        <taxon>Clunio</taxon>
    </lineage>
</organism>
<gene>
    <name evidence="12" type="ORF">CLUMA_CG019465</name>
</gene>
<feature type="compositionally biased region" description="Low complexity" evidence="8">
    <location>
        <begin position="287"/>
        <end position="304"/>
    </location>
</feature>
<comment type="catalytic activity">
    <reaction evidence="7">
        <text>RX + glutathione = an S-substituted glutathione + a halide anion + H(+)</text>
        <dbReference type="Rhea" id="RHEA:16437"/>
        <dbReference type="ChEBI" id="CHEBI:15378"/>
        <dbReference type="ChEBI" id="CHEBI:16042"/>
        <dbReference type="ChEBI" id="CHEBI:17792"/>
        <dbReference type="ChEBI" id="CHEBI:57925"/>
        <dbReference type="ChEBI" id="CHEBI:90779"/>
        <dbReference type="EC" id="2.5.1.18"/>
    </reaction>
</comment>
<dbReference type="InterPro" id="IPR036282">
    <property type="entry name" value="Glutathione-S-Trfase_C_sf"/>
</dbReference>
<evidence type="ECO:0000256" key="4">
    <source>
        <dbReference type="ARBA" id="ARBA00022679"/>
    </source>
</evidence>
<dbReference type="PROSITE" id="PS50405">
    <property type="entry name" value="GST_CTER"/>
    <property type="match status" value="1"/>
</dbReference>
<evidence type="ECO:0000259" key="10">
    <source>
        <dbReference type="PROSITE" id="PS50405"/>
    </source>
</evidence>
<feature type="domain" description="GST C-terminal" evidence="10">
    <location>
        <begin position="86"/>
        <end position="215"/>
    </location>
</feature>
<feature type="domain" description="HTH CENPB-type" evidence="11">
    <location>
        <begin position="562"/>
        <end position="634"/>
    </location>
</feature>
<dbReference type="GO" id="GO:0004364">
    <property type="term" value="F:glutathione transferase activity"/>
    <property type="evidence" value="ECO:0007669"/>
    <property type="project" value="UniProtKB-EC"/>
</dbReference>
<dbReference type="SUPFAM" id="SSF47616">
    <property type="entry name" value="GST C-terminal domain-like"/>
    <property type="match status" value="1"/>
</dbReference>
<dbReference type="OrthoDB" id="4951845at2759"/>
<dbReference type="InterPro" id="IPR036249">
    <property type="entry name" value="Thioredoxin-like_sf"/>
</dbReference>
<protein>
    <recommendedName>
        <fullName evidence="3">glutathione transferase</fullName>
        <ecNumber evidence="3">2.5.1.18</ecNumber>
    </recommendedName>
    <alternativeName>
        <fullName evidence="6">GST class-theta</fullName>
    </alternativeName>
</protein>
<evidence type="ECO:0000313" key="13">
    <source>
        <dbReference type="Proteomes" id="UP000183832"/>
    </source>
</evidence>
<evidence type="ECO:0000259" key="11">
    <source>
        <dbReference type="PROSITE" id="PS51253"/>
    </source>
</evidence>
<sequence>MKLYSVCDGPPSTACRMTLKHLKIPFELVEVNFNVGEHLTEDYGKLNPQHEIPVLDDNGFVLSEHIAIMQYLCDKYAPGTAAYPKDPTQRALINHRLCYNMAHFYSAVAPYTLAPIFFEYPRNAAGLKRVHAALQVFEEYLKRVGKKYVVSDNVTIADFALISSMICLEGIGFPFDTFSLVKKWYENFKKENPEEWSVAESALKVIQEIEKNPPDLSKLNHPVHPLSDIMTYEDNLSSGITIIDLSSDKEDEDDDVLSDQALKKAALQQSSLDGESKQRNVAVKRGAPAPQTSTLPPTSPTPQQTKVYGKKFDLNLLKDSNFLADFNPENSRREKNKLFNFYNNKHKKNIPKKASTSLYDEEGKLRMTKKDVCDCFEINCPGCHFPCDNCKSQKCGSVCRVNRRWTYETIEYDGKNISKTNPLLSVPNENIKNASQASDNVVKDKSLNEKGKDKVRGRETRTEEQRKSTIERSLEGREQPDYRKARRPEKKPIVEDSSDSELSDTESISDTDNNDDLKASRKQRYKYALEEVLKGLSVREAAEKWDVKRPTLNILRLNPNHCIHSPKVILTKQEEKILNQWILDEAKHGRPRKNKEILRHALYILRLRLGNKAIMPSHSWLKRFKKRQNSENQRTLRKFKDAK</sequence>
<dbReference type="InterPro" id="IPR010987">
    <property type="entry name" value="Glutathione-S-Trfase_C-like"/>
</dbReference>
<evidence type="ECO:0000313" key="12">
    <source>
        <dbReference type="EMBL" id="CRL06414.1"/>
    </source>
</evidence>
<dbReference type="SFLD" id="SFLDG00358">
    <property type="entry name" value="Main_(cytGST)"/>
    <property type="match status" value="1"/>
</dbReference>
<dbReference type="PANTHER" id="PTHR43969:SF7">
    <property type="entry name" value="GST-CONTAINING FLYWCH ZINC-FINGER PROTEIN"/>
    <property type="match status" value="1"/>
</dbReference>
<dbReference type="InterPro" id="IPR004045">
    <property type="entry name" value="Glutathione_S-Trfase_N"/>
</dbReference>
<feature type="domain" description="GST N-terminal" evidence="9">
    <location>
        <begin position="1"/>
        <end position="80"/>
    </location>
</feature>
<evidence type="ECO:0000256" key="2">
    <source>
        <dbReference type="ARBA" id="ARBA00011738"/>
    </source>
</evidence>
<evidence type="ECO:0000256" key="8">
    <source>
        <dbReference type="SAM" id="MobiDB-lite"/>
    </source>
</evidence>
<dbReference type="PROSITE" id="PS51253">
    <property type="entry name" value="HTH_CENPB"/>
    <property type="match status" value="1"/>
</dbReference>
<dbReference type="CDD" id="cd03177">
    <property type="entry name" value="GST_C_Delta_Epsilon"/>
    <property type="match status" value="1"/>
</dbReference>
<name>A0A1J1J4L3_9DIPT</name>
<keyword evidence="4" id="KW-0808">Transferase</keyword>
<dbReference type="Gene3D" id="1.20.1050.10">
    <property type="match status" value="1"/>
</dbReference>
<feature type="region of interest" description="Disordered" evidence="8">
    <location>
        <begin position="432"/>
        <end position="516"/>
    </location>
</feature>
<feature type="compositionally biased region" description="Basic and acidic residues" evidence="8">
    <location>
        <begin position="441"/>
        <end position="483"/>
    </location>
</feature>
<dbReference type="Gene3D" id="3.40.30.10">
    <property type="entry name" value="Glutaredoxin"/>
    <property type="match status" value="1"/>
</dbReference>